<sequence length="206" mass="22001">MADLDSVTLADVGPKATFASRMRFVKRTFTTRRATTTMPFSSARIFLSGKSTRWPCLLVLSPNLAGPGGANLDGDQQQYLVSVALIVSEILSMMQTTRFRLGRTPYYLGTGLISVVGTSFIVIPVAQAALAQMYENGYCPPAADGSRLACPQGYGAILGTAAVCALTEFLISFLPPRVLLRIFPPIVTGPTVMLIGVSLVESGFKN</sequence>
<keyword evidence="6 7" id="KW-0472">Membrane</keyword>
<dbReference type="PANTHER" id="PTHR42810">
    <property type="entry name" value="PURINE PERMEASE C1399.01C-RELATED"/>
    <property type="match status" value="1"/>
</dbReference>
<dbReference type="GO" id="GO:0005886">
    <property type="term" value="C:plasma membrane"/>
    <property type="evidence" value="ECO:0007669"/>
    <property type="project" value="TreeGrafter"/>
</dbReference>
<evidence type="ECO:0000256" key="7">
    <source>
        <dbReference type="SAM" id="Phobius"/>
    </source>
</evidence>
<evidence type="ECO:0000313" key="8">
    <source>
        <dbReference type="EMBL" id="TPX54846.1"/>
    </source>
</evidence>
<evidence type="ECO:0000256" key="4">
    <source>
        <dbReference type="ARBA" id="ARBA00022692"/>
    </source>
</evidence>
<keyword evidence="9" id="KW-1185">Reference proteome</keyword>
<dbReference type="Proteomes" id="UP000318582">
    <property type="component" value="Unassembled WGS sequence"/>
</dbReference>
<evidence type="ECO:0000313" key="9">
    <source>
        <dbReference type="Proteomes" id="UP000318582"/>
    </source>
</evidence>
<name>A0A507DTI0_9FUNG</name>
<keyword evidence="3" id="KW-0813">Transport</keyword>
<dbReference type="GO" id="GO:0042907">
    <property type="term" value="F:xanthine transmembrane transporter activity"/>
    <property type="evidence" value="ECO:0007669"/>
    <property type="project" value="TreeGrafter"/>
</dbReference>
<dbReference type="InterPro" id="IPR006043">
    <property type="entry name" value="NCS2"/>
</dbReference>
<proteinExistence type="inferred from homology"/>
<keyword evidence="5 7" id="KW-1133">Transmembrane helix</keyword>
<evidence type="ECO:0000256" key="5">
    <source>
        <dbReference type="ARBA" id="ARBA00022989"/>
    </source>
</evidence>
<protein>
    <submittedName>
        <fullName evidence="8">Uncharacterized protein</fullName>
    </submittedName>
</protein>
<reference evidence="8 9" key="1">
    <citation type="journal article" date="2019" name="Sci. Rep.">
        <title>Comparative genomics of chytrid fungi reveal insights into the obligate biotrophic and pathogenic lifestyle of Synchytrium endobioticum.</title>
        <authorList>
            <person name="van de Vossenberg B.T.L.H."/>
            <person name="Warris S."/>
            <person name="Nguyen H.D.T."/>
            <person name="van Gent-Pelzer M.P.E."/>
            <person name="Joly D.L."/>
            <person name="van de Geest H.C."/>
            <person name="Bonants P.J.M."/>
            <person name="Smith D.S."/>
            <person name="Levesque C.A."/>
            <person name="van der Lee T.A.J."/>
        </authorList>
    </citation>
    <scope>NUCLEOTIDE SEQUENCE [LARGE SCALE GENOMIC DNA]</scope>
    <source>
        <strain evidence="8 9">CBS 809.83</strain>
    </source>
</reference>
<feature type="transmembrane region" description="Helical" evidence="7">
    <location>
        <begin position="178"/>
        <end position="200"/>
    </location>
</feature>
<comment type="similarity">
    <text evidence="2">Belongs to the nucleobase:cation symporter-2 (NCS2) (TC 2.A.40) family.</text>
</comment>
<evidence type="ECO:0000256" key="3">
    <source>
        <dbReference type="ARBA" id="ARBA00022448"/>
    </source>
</evidence>
<evidence type="ECO:0000256" key="2">
    <source>
        <dbReference type="ARBA" id="ARBA00008821"/>
    </source>
</evidence>
<gene>
    <name evidence="8" type="ORF">PhCBS80983_g05701</name>
</gene>
<comment type="subcellular location">
    <subcellularLocation>
        <location evidence="1">Membrane</location>
        <topology evidence="1">Multi-pass membrane protein</topology>
    </subcellularLocation>
</comment>
<dbReference type="AlphaFoldDB" id="A0A507DTI0"/>
<evidence type="ECO:0000256" key="6">
    <source>
        <dbReference type="ARBA" id="ARBA00023136"/>
    </source>
</evidence>
<accession>A0A507DTI0</accession>
<dbReference type="STRING" id="109895.A0A507DTI0"/>
<feature type="transmembrane region" description="Helical" evidence="7">
    <location>
        <begin position="154"/>
        <end position="171"/>
    </location>
</feature>
<feature type="transmembrane region" description="Helical" evidence="7">
    <location>
        <begin position="106"/>
        <end position="134"/>
    </location>
</feature>
<dbReference type="Pfam" id="PF00860">
    <property type="entry name" value="Xan_ur_permease"/>
    <property type="match status" value="1"/>
</dbReference>
<evidence type="ECO:0000256" key="1">
    <source>
        <dbReference type="ARBA" id="ARBA00004141"/>
    </source>
</evidence>
<dbReference type="GO" id="GO:0000324">
    <property type="term" value="C:fungal-type vacuole"/>
    <property type="evidence" value="ECO:0007669"/>
    <property type="project" value="TreeGrafter"/>
</dbReference>
<dbReference type="PANTHER" id="PTHR42810:SF2">
    <property type="entry name" value="PURINE PERMEASE C1399.01C-RELATED"/>
    <property type="match status" value="1"/>
</dbReference>
<keyword evidence="4 7" id="KW-0812">Transmembrane</keyword>
<dbReference type="EMBL" id="QEAQ01000135">
    <property type="protein sequence ID" value="TPX54846.1"/>
    <property type="molecule type" value="Genomic_DNA"/>
</dbReference>
<comment type="caution">
    <text evidence="8">The sequence shown here is derived from an EMBL/GenBank/DDBJ whole genome shotgun (WGS) entry which is preliminary data.</text>
</comment>
<organism evidence="8 9">
    <name type="scientific">Powellomyces hirtus</name>
    <dbReference type="NCBI Taxonomy" id="109895"/>
    <lineage>
        <taxon>Eukaryota</taxon>
        <taxon>Fungi</taxon>
        <taxon>Fungi incertae sedis</taxon>
        <taxon>Chytridiomycota</taxon>
        <taxon>Chytridiomycota incertae sedis</taxon>
        <taxon>Chytridiomycetes</taxon>
        <taxon>Spizellomycetales</taxon>
        <taxon>Powellomycetaceae</taxon>
        <taxon>Powellomyces</taxon>
    </lineage>
</organism>